<protein>
    <submittedName>
        <fullName evidence="1">Uncharacterized protein</fullName>
    </submittedName>
</protein>
<sequence length="34" mass="3745">MTSISLGFIDLDDVGISISRLDDIQNLIFLGTDF</sequence>
<dbReference type="Proteomes" id="UP000036987">
    <property type="component" value="Unassembled WGS sequence"/>
</dbReference>
<name>A0A0K9PSR5_ZOSMR</name>
<evidence type="ECO:0000313" key="2">
    <source>
        <dbReference type="Proteomes" id="UP000036987"/>
    </source>
</evidence>
<dbReference type="EMBL" id="LFYR01000682">
    <property type="protein sequence ID" value="KMZ71262.1"/>
    <property type="molecule type" value="Genomic_DNA"/>
</dbReference>
<keyword evidence="2" id="KW-1185">Reference proteome</keyword>
<organism evidence="1 2">
    <name type="scientific">Zostera marina</name>
    <name type="common">Eelgrass</name>
    <dbReference type="NCBI Taxonomy" id="29655"/>
    <lineage>
        <taxon>Eukaryota</taxon>
        <taxon>Viridiplantae</taxon>
        <taxon>Streptophyta</taxon>
        <taxon>Embryophyta</taxon>
        <taxon>Tracheophyta</taxon>
        <taxon>Spermatophyta</taxon>
        <taxon>Magnoliopsida</taxon>
        <taxon>Liliopsida</taxon>
        <taxon>Zosteraceae</taxon>
        <taxon>Zostera</taxon>
    </lineage>
</organism>
<gene>
    <name evidence="1" type="ORF">ZOSMA_184G00130</name>
</gene>
<comment type="caution">
    <text evidence="1">The sequence shown here is derived from an EMBL/GenBank/DDBJ whole genome shotgun (WGS) entry which is preliminary data.</text>
</comment>
<dbReference type="AlphaFoldDB" id="A0A0K9PSR5"/>
<reference evidence="2" key="1">
    <citation type="journal article" date="2016" name="Nature">
        <title>The genome of the seagrass Zostera marina reveals angiosperm adaptation to the sea.</title>
        <authorList>
            <person name="Olsen J.L."/>
            <person name="Rouze P."/>
            <person name="Verhelst B."/>
            <person name="Lin Y.-C."/>
            <person name="Bayer T."/>
            <person name="Collen J."/>
            <person name="Dattolo E."/>
            <person name="De Paoli E."/>
            <person name="Dittami S."/>
            <person name="Maumus F."/>
            <person name="Michel G."/>
            <person name="Kersting A."/>
            <person name="Lauritano C."/>
            <person name="Lohaus R."/>
            <person name="Toepel M."/>
            <person name="Tonon T."/>
            <person name="Vanneste K."/>
            <person name="Amirebrahimi M."/>
            <person name="Brakel J."/>
            <person name="Bostroem C."/>
            <person name="Chovatia M."/>
            <person name="Grimwood J."/>
            <person name="Jenkins J.W."/>
            <person name="Jueterbock A."/>
            <person name="Mraz A."/>
            <person name="Stam W.T."/>
            <person name="Tice H."/>
            <person name="Bornberg-Bauer E."/>
            <person name="Green P.J."/>
            <person name="Pearson G.A."/>
            <person name="Procaccini G."/>
            <person name="Duarte C.M."/>
            <person name="Schmutz J."/>
            <person name="Reusch T.B.H."/>
            <person name="Van de Peer Y."/>
        </authorList>
    </citation>
    <scope>NUCLEOTIDE SEQUENCE [LARGE SCALE GENOMIC DNA]</scope>
    <source>
        <strain evidence="2">cv. Finnish</strain>
    </source>
</reference>
<accession>A0A0K9PSR5</accession>
<proteinExistence type="predicted"/>
<evidence type="ECO:0000313" key="1">
    <source>
        <dbReference type="EMBL" id="KMZ71262.1"/>
    </source>
</evidence>